<keyword evidence="6" id="KW-0547">Nucleotide-binding</keyword>
<dbReference type="InterPro" id="IPR017901">
    <property type="entry name" value="C-CAP_CF_C-like"/>
</dbReference>
<feature type="compositionally biased region" description="Polar residues" evidence="10">
    <location>
        <begin position="294"/>
        <end position="305"/>
    </location>
</feature>
<dbReference type="InterPro" id="IPR012945">
    <property type="entry name" value="Tubulin-bd_cofactor_C_dom"/>
</dbReference>
<dbReference type="GO" id="GO:0006886">
    <property type="term" value="P:intracellular protein transport"/>
    <property type="evidence" value="ECO:0007669"/>
    <property type="project" value="InterPro"/>
</dbReference>
<dbReference type="SMART" id="SM00673">
    <property type="entry name" value="CARP"/>
    <property type="match status" value="2"/>
</dbReference>
<evidence type="ECO:0000256" key="5">
    <source>
        <dbReference type="ARBA" id="ARBA00008848"/>
    </source>
</evidence>
<dbReference type="GO" id="GO:0030132">
    <property type="term" value="C:clathrin coat of coated pit"/>
    <property type="evidence" value="ECO:0007669"/>
    <property type="project" value="InterPro"/>
</dbReference>
<dbReference type="GO" id="GO:0005198">
    <property type="term" value="F:structural molecule activity"/>
    <property type="evidence" value="ECO:0007669"/>
    <property type="project" value="InterPro"/>
</dbReference>
<comment type="similarity">
    <text evidence="5">Belongs to the TBCC family.</text>
</comment>
<dbReference type="GO" id="GO:0005096">
    <property type="term" value="F:GTPase activator activity"/>
    <property type="evidence" value="ECO:0007669"/>
    <property type="project" value="InterPro"/>
</dbReference>
<evidence type="ECO:0000313" key="13">
    <source>
        <dbReference type="EMBL" id="GIL95224.1"/>
    </source>
</evidence>
<dbReference type="InterPro" id="IPR016098">
    <property type="entry name" value="CAP/MinC_C"/>
</dbReference>
<organism evidence="13 14">
    <name type="scientific">Volvox reticuliferus</name>
    <dbReference type="NCBI Taxonomy" id="1737510"/>
    <lineage>
        <taxon>Eukaryota</taxon>
        <taxon>Viridiplantae</taxon>
        <taxon>Chlorophyta</taxon>
        <taxon>core chlorophytes</taxon>
        <taxon>Chlorophyceae</taxon>
        <taxon>CS clade</taxon>
        <taxon>Chlamydomonadales</taxon>
        <taxon>Volvocaceae</taxon>
        <taxon>Volvox</taxon>
    </lineage>
</organism>
<evidence type="ECO:0000256" key="9">
    <source>
        <dbReference type="ARBA" id="ARBA00023329"/>
    </source>
</evidence>
<dbReference type="AlphaFoldDB" id="A0A8J4D7D9"/>
<feature type="domain" description="C-CAP/cofactor C-like" evidence="11">
    <location>
        <begin position="1"/>
        <end position="145"/>
    </location>
</feature>
<feature type="region of interest" description="Disordered" evidence="10">
    <location>
        <begin position="200"/>
        <end position="229"/>
    </location>
</feature>
<feature type="region of interest" description="Disordered" evidence="10">
    <location>
        <begin position="480"/>
        <end position="502"/>
    </location>
</feature>
<comment type="caution">
    <text evidence="13">The sequence shown here is derived from an EMBL/GenBank/DDBJ whole genome shotgun (WGS) entry which is preliminary data.</text>
</comment>
<evidence type="ECO:0000256" key="3">
    <source>
        <dbReference type="ARBA" id="ARBA00004277"/>
    </source>
</evidence>
<dbReference type="OrthoDB" id="194775at2759"/>
<gene>
    <name evidence="12" type="ORF">Vretifemale_10675</name>
    <name evidence="13" type="ORF">Vretimale_1308</name>
</gene>
<keyword evidence="7" id="KW-0472">Membrane</keyword>
<dbReference type="EMBL" id="BNCQ01000002">
    <property type="protein sequence ID" value="GIL95224.1"/>
    <property type="molecule type" value="Genomic_DNA"/>
</dbReference>
<accession>A0A8J4D7D9</accession>
<sequence length="519" mass="55362">MNPNDFIFRKRTGEILIKQSGSINGNGFVLDTLHDCEVYLLDHTSQVQIDDCINCKIFIGPTDGSVFLRDCSNCTLCVAARQLRTRDCKELDISLYCATQPSIETSTGIVFSCWRGAYPGLTEHFHKARLDPTKNTWRQVYDFNRTEDLDGPHFRLDDSIRPWWTVPLTGKGGGGQELSNAAATPDCPVPAVDGSLFGGGFLPVEHSPPKPQSGPVKLPDSLPPSPGRAAAYDEEVELDDDDEDHVTILPLGVEDGGQSLVAPAQPSLSFALPQLPQPSTSTVQQVHSTVPDNSSTAFTFDSPRNSATTIGSGGDIGGISTGLPLWSSGEPRLGMPPQAAIVVGSTAEMPQQQQLQLQEGPNDPVLIAVTTATPASAPAAPATVQPPNADARVAWRVSNTMKLAQLAGQENQARAVLREEARRKLEAMQETRAARLKQRFATNRAHANPAGDSGRQSATAAGCSASASSGWERVAELVDLTGGGSSGAGKSDKGLPAAEPGRDITRLRQLMIMLKTNRK</sequence>
<evidence type="ECO:0000256" key="1">
    <source>
        <dbReference type="ARBA" id="ARBA00003913"/>
    </source>
</evidence>
<reference evidence="13" key="1">
    <citation type="journal article" date="2021" name="Proc. Natl. Acad. Sci. U.S.A.">
        <title>Three genomes in the algal genus Volvox reveal the fate of a haploid sex-determining region after a transition to homothallism.</title>
        <authorList>
            <person name="Yamamoto K."/>
            <person name="Hamaji T."/>
            <person name="Kawai-Toyooka H."/>
            <person name="Matsuzaki R."/>
            <person name="Takahashi F."/>
            <person name="Nishimura Y."/>
            <person name="Kawachi M."/>
            <person name="Noguchi H."/>
            <person name="Minakuchi Y."/>
            <person name="Umen J.G."/>
            <person name="Toyoda A."/>
            <person name="Nozaki H."/>
        </authorList>
    </citation>
    <scope>NUCLEOTIDE SEQUENCE</scope>
    <source>
        <strain evidence="13">NIES-3785</strain>
        <strain evidence="12">NIES-3786</strain>
    </source>
</reference>
<keyword evidence="9" id="KW-0968">Cytoplasmic vesicle</keyword>
<dbReference type="GO" id="GO:0005929">
    <property type="term" value="C:cilium"/>
    <property type="evidence" value="ECO:0007669"/>
    <property type="project" value="TreeGrafter"/>
</dbReference>
<evidence type="ECO:0000313" key="15">
    <source>
        <dbReference type="Proteomes" id="UP000747110"/>
    </source>
</evidence>
<evidence type="ECO:0000256" key="4">
    <source>
        <dbReference type="ARBA" id="ARBA00005263"/>
    </source>
</evidence>
<dbReference type="Proteomes" id="UP000722791">
    <property type="component" value="Unassembled WGS sequence"/>
</dbReference>
<comment type="function">
    <text evidence="1">Clathrin is the major protein of the polyhedral coat of coated pits and vesicles.</text>
</comment>
<dbReference type="GO" id="GO:0006892">
    <property type="term" value="P:post-Golgi vesicle-mediated transport"/>
    <property type="evidence" value="ECO:0007669"/>
    <property type="project" value="TreeGrafter"/>
</dbReference>
<keyword evidence="8" id="KW-0168">Coated pit</keyword>
<evidence type="ECO:0000256" key="2">
    <source>
        <dbReference type="ARBA" id="ARBA00004180"/>
    </source>
</evidence>
<dbReference type="InterPro" id="IPR000996">
    <property type="entry name" value="Clathrin_L-chain"/>
</dbReference>
<dbReference type="InterPro" id="IPR039093">
    <property type="entry name" value="XRP2"/>
</dbReference>
<dbReference type="Pfam" id="PF01086">
    <property type="entry name" value="Clathrin_lg_ch"/>
    <property type="match status" value="1"/>
</dbReference>
<keyword evidence="15" id="KW-1185">Reference proteome</keyword>
<name>A0A8J4D7D9_9CHLO</name>
<proteinExistence type="inferred from homology"/>
<dbReference type="Gene3D" id="2.160.20.70">
    <property type="match status" value="1"/>
</dbReference>
<dbReference type="PROSITE" id="PS51329">
    <property type="entry name" value="C_CAP_COFACTOR_C"/>
    <property type="match status" value="1"/>
</dbReference>
<dbReference type="GO" id="GO:0030130">
    <property type="term" value="C:clathrin coat of trans-Golgi network vesicle"/>
    <property type="evidence" value="ECO:0007669"/>
    <property type="project" value="InterPro"/>
</dbReference>
<protein>
    <recommendedName>
        <fullName evidence="11">C-CAP/cofactor C-like domain-containing protein</fullName>
    </recommendedName>
</protein>
<evidence type="ECO:0000256" key="7">
    <source>
        <dbReference type="ARBA" id="ARBA00023136"/>
    </source>
</evidence>
<dbReference type="Proteomes" id="UP000747110">
    <property type="component" value="Unassembled WGS sequence"/>
</dbReference>
<feature type="region of interest" description="Disordered" evidence="10">
    <location>
        <begin position="294"/>
        <end position="315"/>
    </location>
</feature>
<dbReference type="InterPro" id="IPR006599">
    <property type="entry name" value="CARP_motif"/>
</dbReference>
<evidence type="ECO:0000313" key="14">
    <source>
        <dbReference type="Proteomes" id="UP000722791"/>
    </source>
</evidence>
<comment type="similarity">
    <text evidence="4">Belongs to the clathrin light chain family.</text>
</comment>
<comment type="subcellular location">
    <subcellularLocation>
        <location evidence="2">Cytoplasmic vesicle membrane</location>
        <topology evidence="2">Peripheral membrane protein</topology>
        <orientation evidence="2">Cytoplasmic side</orientation>
    </subcellularLocation>
    <subcellularLocation>
        <location evidence="3">Membrane</location>
        <location evidence="3">Coated pit</location>
        <topology evidence="3">Peripheral membrane protein</topology>
        <orientation evidence="3">Cytoplasmic side</orientation>
    </subcellularLocation>
</comment>
<dbReference type="PANTHER" id="PTHR15440:SF0">
    <property type="entry name" value="PROTEIN XRP2"/>
    <property type="match status" value="1"/>
</dbReference>
<dbReference type="EMBL" id="BNCP01000022">
    <property type="protein sequence ID" value="GIL81667.1"/>
    <property type="molecule type" value="Genomic_DNA"/>
</dbReference>
<evidence type="ECO:0000256" key="8">
    <source>
        <dbReference type="ARBA" id="ARBA00023176"/>
    </source>
</evidence>
<evidence type="ECO:0000259" key="11">
    <source>
        <dbReference type="PROSITE" id="PS51329"/>
    </source>
</evidence>
<dbReference type="GO" id="GO:0000166">
    <property type="term" value="F:nucleotide binding"/>
    <property type="evidence" value="ECO:0007669"/>
    <property type="project" value="UniProtKB-KW"/>
</dbReference>
<dbReference type="Pfam" id="PF07986">
    <property type="entry name" value="TBCC"/>
    <property type="match status" value="1"/>
</dbReference>
<evidence type="ECO:0000256" key="10">
    <source>
        <dbReference type="SAM" id="MobiDB-lite"/>
    </source>
</evidence>
<dbReference type="PANTHER" id="PTHR15440">
    <property type="entry name" value="XRP2 PROTEIN"/>
    <property type="match status" value="1"/>
</dbReference>
<evidence type="ECO:0000256" key="6">
    <source>
        <dbReference type="ARBA" id="ARBA00022741"/>
    </source>
</evidence>
<dbReference type="GO" id="GO:1990075">
    <property type="term" value="C:periciliary membrane compartment"/>
    <property type="evidence" value="ECO:0007669"/>
    <property type="project" value="TreeGrafter"/>
</dbReference>
<evidence type="ECO:0000313" key="12">
    <source>
        <dbReference type="EMBL" id="GIL81667.1"/>
    </source>
</evidence>